<evidence type="ECO:0000313" key="2">
    <source>
        <dbReference type="EMBL" id="MBW32682.1"/>
    </source>
</evidence>
<dbReference type="AlphaFoldDB" id="A0A2M3ZW13"/>
<evidence type="ECO:0000256" key="1">
    <source>
        <dbReference type="SAM" id="Phobius"/>
    </source>
</evidence>
<feature type="transmembrane region" description="Helical" evidence="1">
    <location>
        <begin position="36"/>
        <end position="62"/>
    </location>
</feature>
<organism evidence="2">
    <name type="scientific">Anopheles braziliensis</name>
    <dbReference type="NCBI Taxonomy" id="58242"/>
    <lineage>
        <taxon>Eukaryota</taxon>
        <taxon>Metazoa</taxon>
        <taxon>Ecdysozoa</taxon>
        <taxon>Arthropoda</taxon>
        <taxon>Hexapoda</taxon>
        <taxon>Insecta</taxon>
        <taxon>Pterygota</taxon>
        <taxon>Neoptera</taxon>
        <taxon>Endopterygota</taxon>
        <taxon>Diptera</taxon>
        <taxon>Nematocera</taxon>
        <taxon>Culicoidea</taxon>
        <taxon>Culicidae</taxon>
        <taxon>Anophelinae</taxon>
        <taxon>Anopheles</taxon>
    </lineage>
</organism>
<proteinExistence type="predicted"/>
<reference evidence="2" key="1">
    <citation type="submission" date="2018-01" db="EMBL/GenBank/DDBJ databases">
        <title>An insight into the sialome of Amazonian anophelines.</title>
        <authorList>
            <person name="Ribeiro J.M."/>
            <person name="Scarpassa V."/>
            <person name="Calvo E."/>
        </authorList>
    </citation>
    <scope>NUCLEOTIDE SEQUENCE</scope>
    <source>
        <tissue evidence="2">Salivary glands</tissue>
    </source>
</reference>
<keyword evidence="1" id="KW-0472">Membrane</keyword>
<protein>
    <submittedName>
        <fullName evidence="2">Putative secreted peptide</fullName>
    </submittedName>
</protein>
<keyword evidence="1" id="KW-1133">Transmembrane helix</keyword>
<accession>A0A2M3ZW13</accession>
<name>A0A2M3ZW13_9DIPT</name>
<keyword evidence="1" id="KW-0812">Transmembrane</keyword>
<sequence length="87" mass="10363">MKGNRTVVNIQLAYVFHLIVSFMLKSKTHTDRYTHIYIRFMMCVPLQIFIWAYIDISLLFFFSDSHLPIDQYLLFYCFRVNTVAGSV</sequence>
<dbReference type="EMBL" id="GGFM01011931">
    <property type="protein sequence ID" value="MBW32682.1"/>
    <property type="molecule type" value="Transcribed_RNA"/>
</dbReference>